<dbReference type="CDD" id="cd06089">
    <property type="entry name" value="KOW_RPL26"/>
    <property type="match status" value="1"/>
</dbReference>
<evidence type="ECO:0000313" key="11">
    <source>
        <dbReference type="EMBL" id="QTA85380.1"/>
    </source>
</evidence>
<keyword evidence="3 8" id="KW-0694">RNA-binding</keyword>
<dbReference type="HAMAP" id="MF_01326_B">
    <property type="entry name" value="Ribosomal_uL24_B"/>
    <property type="match status" value="1"/>
</dbReference>
<sequence length="109" mass="12421">MMIKNKCHIKKDDKVKIIAGRDRGKIGKVLRVVRKDNRVLVENINIVKRHTKPSAQNKQGGIVEKEVPIHLSNVMLMCSKCMKAGRIRFRRLEDGKKTRICGKCGEIAD</sequence>
<dbReference type="AlphaFoldDB" id="A0A975GLA7"/>
<dbReference type="PANTHER" id="PTHR12903">
    <property type="entry name" value="MITOCHONDRIAL RIBOSOMAL PROTEIN L24"/>
    <property type="match status" value="1"/>
</dbReference>
<accession>A0A975GLA7</accession>
<dbReference type="Gene3D" id="2.30.30.30">
    <property type="match status" value="1"/>
</dbReference>
<dbReference type="InterPro" id="IPR041988">
    <property type="entry name" value="Ribosomal_uL24_KOW"/>
</dbReference>
<dbReference type="NCBIfam" id="TIGR01079">
    <property type="entry name" value="rplX_bact"/>
    <property type="match status" value="1"/>
</dbReference>
<dbReference type="Proteomes" id="UP000663722">
    <property type="component" value="Chromosome"/>
</dbReference>
<evidence type="ECO:0000256" key="7">
    <source>
        <dbReference type="ARBA" id="ARBA00058688"/>
    </source>
</evidence>
<dbReference type="GO" id="GO:0019843">
    <property type="term" value="F:rRNA binding"/>
    <property type="evidence" value="ECO:0007669"/>
    <property type="project" value="UniProtKB-UniRule"/>
</dbReference>
<dbReference type="InterPro" id="IPR014722">
    <property type="entry name" value="Rib_uL2_dom2"/>
</dbReference>
<dbReference type="EMBL" id="CP061800">
    <property type="protein sequence ID" value="QTA85380.1"/>
    <property type="molecule type" value="Genomic_DNA"/>
</dbReference>
<dbReference type="KEGG" id="dmm:dnm_013880"/>
<comment type="subunit">
    <text evidence="8">Part of the 50S ribosomal subunit.</text>
</comment>
<evidence type="ECO:0000313" key="12">
    <source>
        <dbReference type="Proteomes" id="UP000663722"/>
    </source>
</evidence>
<gene>
    <name evidence="8 11" type="primary">rplX</name>
    <name evidence="11" type="ORF">dnm_013880</name>
</gene>
<evidence type="ECO:0000256" key="2">
    <source>
        <dbReference type="ARBA" id="ARBA00022730"/>
    </source>
</evidence>
<dbReference type="PROSITE" id="PS01108">
    <property type="entry name" value="RIBOSOMAL_L24"/>
    <property type="match status" value="1"/>
</dbReference>
<feature type="domain" description="KOW" evidence="10">
    <location>
        <begin position="8"/>
        <end position="35"/>
    </location>
</feature>
<evidence type="ECO:0000256" key="1">
    <source>
        <dbReference type="ARBA" id="ARBA00010618"/>
    </source>
</evidence>
<reference evidence="11" key="1">
    <citation type="journal article" date="2021" name="Microb. Physiol.">
        <title>Proteogenomic Insights into the Physiology of Marine, Sulfate-Reducing, Filamentous Desulfonema limicola and Desulfonema magnum.</title>
        <authorList>
            <person name="Schnaars V."/>
            <person name="Wohlbrand L."/>
            <person name="Scheve S."/>
            <person name="Hinrichs C."/>
            <person name="Reinhardt R."/>
            <person name="Rabus R."/>
        </authorList>
    </citation>
    <scope>NUCLEOTIDE SEQUENCE</scope>
    <source>
        <strain evidence="11">4be13</strain>
    </source>
</reference>
<dbReference type="SUPFAM" id="SSF50104">
    <property type="entry name" value="Translation proteins SH3-like domain"/>
    <property type="match status" value="1"/>
</dbReference>
<dbReference type="GO" id="GO:1990904">
    <property type="term" value="C:ribonucleoprotein complex"/>
    <property type="evidence" value="ECO:0007669"/>
    <property type="project" value="UniProtKB-KW"/>
</dbReference>
<dbReference type="GO" id="GO:0003735">
    <property type="term" value="F:structural constituent of ribosome"/>
    <property type="evidence" value="ECO:0007669"/>
    <property type="project" value="InterPro"/>
</dbReference>
<comment type="similarity">
    <text evidence="1 8 9">Belongs to the universal ribosomal protein uL24 family.</text>
</comment>
<comment type="function">
    <text evidence="8">One of two assembly initiator proteins, it binds directly to the 5'-end of the 23S rRNA, where it nucleates assembly of the 50S subunit.</text>
</comment>
<dbReference type="RefSeq" id="WP_353740332.1">
    <property type="nucleotide sequence ID" value="NZ_CP061800.1"/>
</dbReference>
<organism evidence="11 12">
    <name type="scientific">Desulfonema magnum</name>
    <dbReference type="NCBI Taxonomy" id="45655"/>
    <lineage>
        <taxon>Bacteria</taxon>
        <taxon>Pseudomonadati</taxon>
        <taxon>Thermodesulfobacteriota</taxon>
        <taxon>Desulfobacteria</taxon>
        <taxon>Desulfobacterales</taxon>
        <taxon>Desulfococcaceae</taxon>
        <taxon>Desulfonema</taxon>
    </lineage>
</organism>
<dbReference type="InterPro" id="IPR008991">
    <property type="entry name" value="Translation_prot_SH3-like_sf"/>
</dbReference>
<name>A0A975GLA7_9BACT</name>
<evidence type="ECO:0000256" key="4">
    <source>
        <dbReference type="ARBA" id="ARBA00022980"/>
    </source>
</evidence>
<keyword evidence="2 8" id="KW-0699">rRNA-binding</keyword>
<evidence type="ECO:0000256" key="6">
    <source>
        <dbReference type="ARBA" id="ARBA00035206"/>
    </source>
</evidence>
<dbReference type="GO" id="GO:0005840">
    <property type="term" value="C:ribosome"/>
    <property type="evidence" value="ECO:0007669"/>
    <property type="project" value="UniProtKB-KW"/>
</dbReference>
<dbReference type="InterPro" id="IPR005824">
    <property type="entry name" value="KOW"/>
</dbReference>
<evidence type="ECO:0000256" key="8">
    <source>
        <dbReference type="HAMAP-Rule" id="MF_01326"/>
    </source>
</evidence>
<dbReference type="InterPro" id="IPR003256">
    <property type="entry name" value="Ribosomal_uL24"/>
</dbReference>
<dbReference type="GO" id="GO:0006412">
    <property type="term" value="P:translation"/>
    <property type="evidence" value="ECO:0007669"/>
    <property type="project" value="UniProtKB-UniRule"/>
</dbReference>
<dbReference type="InterPro" id="IPR057264">
    <property type="entry name" value="Ribosomal_uL24_C"/>
</dbReference>
<dbReference type="FunFam" id="2.30.30.30:FF:000004">
    <property type="entry name" value="50S ribosomal protein L24"/>
    <property type="match status" value="1"/>
</dbReference>
<protein>
    <recommendedName>
        <fullName evidence="6 8">Large ribosomal subunit protein uL24</fullName>
    </recommendedName>
</protein>
<dbReference type="InterPro" id="IPR005825">
    <property type="entry name" value="Ribosomal_uL24_CS"/>
</dbReference>
<comment type="function">
    <text evidence="7 8">One of the proteins that surrounds the polypeptide exit tunnel on the outside of the subunit.</text>
</comment>
<dbReference type="SMART" id="SM00739">
    <property type="entry name" value="KOW"/>
    <property type="match status" value="1"/>
</dbReference>
<keyword evidence="4 8" id="KW-0689">Ribosomal protein</keyword>
<dbReference type="Pfam" id="PF17136">
    <property type="entry name" value="ribosomal_L24"/>
    <property type="match status" value="1"/>
</dbReference>
<evidence type="ECO:0000256" key="3">
    <source>
        <dbReference type="ARBA" id="ARBA00022884"/>
    </source>
</evidence>
<evidence type="ECO:0000256" key="5">
    <source>
        <dbReference type="ARBA" id="ARBA00023274"/>
    </source>
</evidence>
<evidence type="ECO:0000256" key="9">
    <source>
        <dbReference type="RuleBase" id="RU003477"/>
    </source>
</evidence>
<keyword evidence="5 8" id="KW-0687">Ribonucleoprotein</keyword>
<keyword evidence="12" id="KW-1185">Reference proteome</keyword>
<dbReference type="Pfam" id="PF00467">
    <property type="entry name" value="KOW"/>
    <property type="match status" value="1"/>
</dbReference>
<evidence type="ECO:0000259" key="10">
    <source>
        <dbReference type="SMART" id="SM00739"/>
    </source>
</evidence>
<proteinExistence type="inferred from homology"/>